<reference evidence="1 2" key="1">
    <citation type="submission" date="2019-05" db="EMBL/GenBank/DDBJ databases">
        <title>Another draft genome of Portunus trituberculatus and its Hox gene families provides insights of decapod evolution.</title>
        <authorList>
            <person name="Jeong J.-H."/>
            <person name="Song I."/>
            <person name="Kim S."/>
            <person name="Choi T."/>
            <person name="Kim D."/>
            <person name="Ryu S."/>
            <person name="Kim W."/>
        </authorList>
    </citation>
    <scope>NUCLEOTIDE SEQUENCE [LARGE SCALE GENOMIC DNA]</scope>
    <source>
        <tissue evidence="1">Muscle</tissue>
    </source>
</reference>
<gene>
    <name evidence="1" type="ORF">E2C01_070732</name>
</gene>
<protein>
    <submittedName>
        <fullName evidence="1">Uncharacterized protein</fullName>
    </submittedName>
</protein>
<proteinExistence type="predicted"/>
<keyword evidence="2" id="KW-1185">Reference proteome</keyword>
<name>A0A5B7HY36_PORTR</name>
<evidence type="ECO:0000313" key="1">
    <source>
        <dbReference type="EMBL" id="MPC76322.1"/>
    </source>
</evidence>
<dbReference type="EMBL" id="VSRR010043100">
    <property type="protein sequence ID" value="MPC76322.1"/>
    <property type="molecule type" value="Genomic_DNA"/>
</dbReference>
<accession>A0A5B7HY36</accession>
<organism evidence="1 2">
    <name type="scientific">Portunus trituberculatus</name>
    <name type="common">Swimming crab</name>
    <name type="synonym">Neptunus trituberculatus</name>
    <dbReference type="NCBI Taxonomy" id="210409"/>
    <lineage>
        <taxon>Eukaryota</taxon>
        <taxon>Metazoa</taxon>
        <taxon>Ecdysozoa</taxon>
        <taxon>Arthropoda</taxon>
        <taxon>Crustacea</taxon>
        <taxon>Multicrustacea</taxon>
        <taxon>Malacostraca</taxon>
        <taxon>Eumalacostraca</taxon>
        <taxon>Eucarida</taxon>
        <taxon>Decapoda</taxon>
        <taxon>Pleocyemata</taxon>
        <taxon>Brachyura</taxon>
        <taxon>Eubrachyura</taxon>
        <taxon>Portunoidea</taxon>
        <taxon>Portunidae</taxon>
        <taxon>Portuninae</taxon>
        <taxon>Portunus</taxon>
    </lineage>
</organism>
<comment type="caution">
    <text evidence="1">The sequence shown here is derived from an EMBL/GenBank/DDBJ whole genome shotgun (WGS) entry which is preliminary data.</text>
</comment>
<dbReference type="AlphaFoldDB" id="A0A5B7HY36"/>
<sequence length="82" mass="9487">MWWRHGTGRFQNRAPFSTRWTGRGGRRAVMVDVWPHPPIHEVSVTFIVSALLQAARRLRGGDWRLLVITTSIRQPFPRLAPT</sequence>
<evidence type="ECO:0000313" key="2">
    <source>
        <dbReference type="Proteomes" id="UP000324222"/>
    </source>
</evidence>
<dbReference type="Proteomes" id="UP000324222">
    <property type="component" value="Unassembled WGS sequence"/>
</dbReference>